<protein>
    <recommendedName>
        <fullName evidence="3">HEAT repeat domain-containing protein</fullName>
    </recommendedName>
</protein>
<comment type="caution">
    <text evidence="1">The sequence shown here is derived from an EMBL/GenBank/DDBJ whole genome shotgun (WGS) entry which is preliminary data.</text>
</comment>
<dbReference type="InterPro" id="IPR016024">
    <property type="entry name" value="ARM-type_fold"/>
</dbReference>
<dbReference type="InterPro" id="IPR011989">
    <property type="entry name" value="ARM-like"/>
</dbReference>
<dbReference type="RefSeq" id="WP_345516816.1">
    <property type="nucleotide sequence ID" value="NZ_BAAAXD010000039.1"/>
</dbReference>
<evidence type="ECO:0008006" key="3">
    <source>
        <dbReference type="Google" id="ProtNLM"/>
    </source>
</evidence>
<sequence>MGVDDAEAATDDELFQRALFEVSTEETDDDPVPALVALQDRPTSHVFERAVRLLAHESPDERELGARILRELGRPDGTGHRPFTTKTIKAILAEMPDEPDPWVLGWMISVLDYHYAREALDLVLSYQAHTAQPVRFSVAAALPALADEEHTEARVVEALLTLSEDENDSVRWYALYALFNETVGITDAQKTAWANTLAERGSTERRAELRKIATTLDDDADSTLRNALEQA</sequence>
<keyword evidence="2" id="KW-1185">Reference proteome</keyword>
<evidence type="ECO:0000313" key="2">
    <source>
        <dbReference type="Proteomes" id="UP001589710"/>
    </source>
</evidence>
<proteinExistence type="predicted"/>
<reference evidence="1 2" key="1">
    <citation type="submission" date="2024-09" db="EMBL/GenBank/DDBJ databases">
        <authorList>
            <person name="Sun Q."/>
            <person name="Mori K."/>
        </authorList>
    </citation>
    <scope>NUCLEOTIDE SEQUENCE [LARGE SCALE GENOMIC DNA]</scope>
    <source>
        <strain evidence="1 2">JCM 3331</strain>
    </source>
</reference>
<organism evidence="1 2">
    <name type="scientific">Streptomyces yanii</name>
    <dbReference type="NCBI Taxonomy" id="78510"/>
    <lineage>
        <taxon>Bacteria</taxon>
        <taxon>Bacillati</taxon>
        <taxon>Actinomycetota</taxon>
        <taxon>Actinomycetes</taxon>
        <taxon>Kitasatosporales</taxon>
        <taxon>Streptomycetaceae</taxon>
        <taxon>Streptomyces</taxon>
    </lineage>
</organism>
<gene>
    <name evidence="1" type="ORF">ACFFTL_03375</name>
</gene>
<name>A0ABV5R0N8_9ACTN</name>
<dbReference type="Proteomes" id="UP001589710">
    <property type="component" value="Unassembled WGS sequence"/>
</dbReference>
<dbReference type="EMBL" id="JBHMCG010000013">
    <property type="protein sequence ID" value="MFB9571407.1"/>
    <property type="molecule type" value="Genomic_DNA"/>
</dbReference>
<evidence type="ECO:0000313" key="1">
    <source>
        <dbReference type="EMBL" id="MFB9571407.1"/>
    </source>
</evidence>
<dbReference type="Gene3D" id="1.25.10.10">
    <property type="entry name" value="Leucine-rich Repeat Variant"/>
    <property type="match status" value="1"/>
</dbReference>
<accession>A0ABV5R0N8</accession>
<dbReference type="SUPFAM" id="SSF48371">
    <property type="entry name" value="ARM repeat"/>
    <property type="match status" value="1"/>
</dbReference>